<dbReference type="AlphaFoldDB" id="A0AAV4VS17"/>
<evidence type="ECO:0000313" key="2">
    <source>
        <dbReference type="EMBL" id="GIY72394.1"/>
    </source>
</evidence>
<dbReference type="EMBL" id="BPLR01014940">
    <property type="protein sequence ID" value="GIY72394.1"/>
    <property type="molecule type" value="Genomic_DNA"/>
</dbReference>
<organism evidence="2 3">
    <name type="scientific">Caerostris extrusa</name>
    <name type="common">Bark spider</name>
    <name type="synonym">Caerostris bankana</name>
    <dbReference type="NCBI Taxonomy" id="172846"/>
    <lineage>
        <taxon>Eukaryota</taxon>
        <taxon>Metazoa</taxon>
        <taxon>Ecdysozoa</taxon>
        <taxon>Arthropoda</taxon>
        <taxon>Chelicerata</taxon>
        <taxon>Arachnida</taxon>
        <taxon>Araneae</taxon>
        <taxon>Araneomorphae</taxon>
        <taxon>Entelegynae</taxon>
        <taxon>Araneoidea</taxon>
        <taxon>Araneidae</taxon>
        <taxon>Caerostris</taxon>
    </lineage>
</organism>
<reference evidence="2 3" key="1">
    <citation type="submission" date="2021-06" db="EMBL/GenBank/DDBJ databases">
        <title>Caerostris extrusa draft genome.</title>
        <authorList>
            <person name="Kono N."/>
            <person name="Arakawa K."/>
        </authorList>
    </citation>
    <scope>NUCLEOTIDE SEQUENCE [LARGE SCALE GENOMIC DNA]</scope>
</reference>
<evidence type="ECO:0000256" key="1">
    <source>
        <dbReference type="SAM" id="MobiDB-lite"/>
    </source>
</evidence>
<proteinExistence type="predicted"/>
<evidence type="ECO:0000313" key="3">
    <source>
        <dbReference type="Proteomes" id="UP001054945"/>
    </source>
</evidence>
<gene>
    <name evidence="2" type="ORF">CEXT_467781</name>
</gene>
<protein>
    <submittedName>
        <fullName evidence="2">Uncharacterized protein</fullName>
    </submittedName>
</protein>
<dbReference type="Proteomes" id="UP001054945">
    <property type="component" value="Unassembled WGS sequence"/>
</dbReference>
<sequence length="137" mass="15811">MAKKDPKRRMGSQPLYKAESRAPFLFSFSLTSEERLLRRAFLIMTCDRRGHALFISAHSFGVSWQSGRLSDGWARTADSSSRKQLQPHPSLRQPSSKREGWWFMLFHQPASCPRNLEEGYSNASRSLFAIRNRFSVT</sequence>
<name>A0AAV4VS17_CAEEX</name>
<feature type="region of interest" description="Disordered" evidence="1">
    <location>
        <begin position="72"/>
        <end position="95"/>
    </location>
</feature>
<accession>A0AAV4VS17</accession>
<keyword evidence="3" id="KW-1185">Reference proteome</keyword>
<comment type="caution">
    <text evidence="2">The sequence shown here is derived from an EMBL/GenBank/DDBJ whole genome shotgun (WGS) entry which is preliminary data.</text>
</comment>